<dbReference type="GeneID" id="13012456"/>
<keyword evidence="3 5" id="KW-0808">Transferase</keyword>
<dbReference type="Proteomes" id="UP000005270">
    <property type="component" value="Chromosome"/>
</dbReference>
<dbReference type="EMBL" id="CP003531">
    <property type="protein sequence ID" value="AFK50601.1"/>
    <property type="molecule type" value="Genomic_DNA"/>
</dbReference>
<feature type="domain" description="Glycosyltransferase 2-like" evidence="4">
    <location>
        <begin position="7"/>
        <end position="132"/>
    </location>
</feature>
<gene>
    <name evidence="5" type="ordered locus">TCELL_0176</name>
</gene>
<dbReference type="InterPro" id="IPR001173">
    <property type="entry name" value="Glyco_trans_2-like"/>
</dbReference>
<evidence type="ECO:0000256" key="3">
    <source>
        <dbReference type="ARBA" id="ARBA00022679"/>
    </source>
</evidence>
<dbReference type="HOGENOM" id="CLU_023845_4_1_2"/>
<protein>
    <submittedName>
        <fullName evidence="5">Glycosyl transferase, family 2</fullName>
    </submittedName>
</protein>
<evidence type="ECO:0000256" key="2">
    <source>
        <dbReference type="ARBA" id="ARBA00022676"/>
    </source>
</evidence>
<dbReference type="AlphaFoldDB" id="I3TCW3"/>
<proteinExistence type="inferred from homology"/>
<dbReference type="SUPFAM" id="SSF53448">
    <property type="entry name" value="Nucleotide-diphospho-sugar transferases"/>
    <property type="match status" value="1"/>
</dbReference>
<reference evidence="5 6" key="1">
    <citation type="journal article" date="2012" name="J. Bacteriol.">
        <title>Complete genome sequence of the hyperthermophilic cellulolytic Crenarchaeon 'Thermogladius cellulolyticus' 1633.</title>
        <authorList>
            <person name="Mardanov A.V."/>
            <person name="Kochetkova T.V."/>
            <person name="Beletsky A.V."/>
            <person name="Bonch-Osmolovskaya E.A."/>
            <person name="Ravin N.V."/>
            <person name="Skryabin K.G."/>
        </authorList>
    </citation>
    <scope>NUCLEOTIDE SEQUENCE [LARGE SCALE GENOMIC DNA]</scope>
    <source>
        <strain evidence="6">DSM 22663 / VKM B-2946 / 1633</strain>
    </source>
</reference>
<dbReference type="InParanoid" id="I3TCW3"/>
<dbReference type="eggNOG" id="arCOG01383">
    <property type="taxonomic scope" value="Archaea"/>
</dbReference>
<evidence type="ECO:0000313" key="6">
    <source>
        <dbReference type="Proteomes" id="UP000005270"/>
    </source>
</evidence>
<dbReference type="KEGG" id="thg:TCELL_0176"/>
<sequence length="362" mass="40112">MPPRVTVIWLNYNSSRFIGVVLRSLESVLSVDYPPDMLELVVVDNASTDGSFESVRGYLEAHRGGARVKVVRAGSNLGFTGGSNLGFAARDRDSRYVLLLNNDAVIYPDGLRALVDYLEEHPRVAAVQGVVLKLGTRLIDTAGDYVDEMLVSHPFGVEKAYPWILRHPVYVSYADGSCSLYRVEHVLKCVGERLFVGEFFAYGDDNVLGLELWGCGHPSVALEKAVAEHYRSATLGSKRTRRLLAEYYDARNGVALARVSNSRLRGVAPVYRLVKAGLLFLRYKDRLVLRTVADGLRLARLLEARGMVIDVHRAPVIPLTAKAVLGSFAPFARASLLRKYIDEWVARNYDGVLDAREEPATS</sequence>
<keyword evidence="2" id="KW-0328">Glycosyltransferase</keyword>
<evidence type="ECO:0000259" key="4">
    <source>
        <dbReference type="Pfam" id="PF00535"/>
    </source>
</evidence>
<dbReference type="InterPro" id="IPR029044">
    <property type="entry name" value="Nucleotide-diphossugar_trans"/>
</dbReference>
<evidence type="ECO:0000313" key="5">
    <source>
        <dbReference type="EMBL" id="AFK50601.1"/>
    </source>
</evidence>
<accession>I3TCW3</accession>
<keyword evidence="6" id="KW-1185">Reference proteome</keyword>
<dbReference type="PANTHER" id="PTHR43179">
    <property type="entry name" value="RHAMNOSYLTRANSFERASE WBBL"/>
    <property type="match status" value="1"/>
</dbReference>
<name>I3TCW3_THEC1</name>
<organism evidence="5 6">
    <name type="scientific">Thermogladius calderae (strain DSM 22663 / VKM B-2946 / 1633)</name>
    <dbReference type="NCBI Taxonomy" id="1184251"/>
    <lineage>
        <taxon>Archaea</taxon>
        <taxon>Thermoproteota</taxon>
        <taxon>Thermoprotei</taxon>
        <taxon>Desulfurococcales</taxon>
        <taxon>Desulfurococcaceae</taxon>
        <taxon>Thermogladius</taxon>
    </lineage>
</organism>
<dbReference type="RefSeq" id="WP_014736852.1">
    <property type="nucleotide sequence ID" value="NC_017954.1"/>
</dbReference>
<dbReference type="GO" id="GO:0016757">
    <property type="term" value="F:glycosyltransferase activity"/>
    <property type="evidence" value="ECO:0007669"/>
    <property type="project" value="UniProtKB-KW"/>
</dbReference>
<dbReference type="OrthoDB" id="31358at2157"/>
<dbReference type="PANTHER" id="PTHR43179:SF12">
    <property type="entry name" value="GALACTOFURANOSYLTRANSFERASE GLFT2"/>
    <property type="match status" value="1"/>
</dbReference>
<dbReference type="Gene3D" id="3.90.550.10">
    <property type="entry name" value="Spore Coat Polysaccharide Biosynthesis Protein SpsA, Chain A"/>
    <property type="match status" value="1"/>
</dbReference>
<dbReference type="STRING" id="1184251.TCELL_0176"/>
<comment type="similarity">
    <text evidence="1">Belongs to the glycosyltransferase 2 family.</text>
</comment>
<dbReference type="Pfam" id="PF00535">
    <property type="entry name" value="Glycos_transf_2"/>
    <property type="match status" value="1"/>
</dbReference>
<evidence type="ECO:0000256" key="1">
    <source>
        <dbReference type="ARBA" id="ARBA00006739"/>
    </source>
</evidence>